<evidence type="ECO:0000313" key="1">
    <source>
        <dbReference type="EMBL" id="KAH3738943.1"/>
    </source>
</evidence>
<dbReference type="EMBL" id="JAIWYP010000011">
    <property type="protein sequence ID" value="KAH3738943.1"/>
    <property type="molecule type" value="Genomic_DNA"/>
</dbReference>
<organism evidence="1 2">
    <name type="scientific">Dreissena polymorpha</name>
    <name type="common">Zebra mussel</name>
    <name type="synonym">Mytilus polymorpha</name>
    <dbReference type="NCBI Taxonomy" id="45954"/>
    <lineage>
        <taxon>Eukaryota</taxon>
        <taxon>Metazoa</taxon>
        <taxon>Spiralia</taxon>
        <taxon>Lophotrochozoa</taxon>
        <taxon>Mollusca</taxon>
        <taxon>Bivalvia</taxon>
        <taxon>Autobranchia</taxon>
        <taxon>Heteroconchia</taxon>
        <taxon>Euheterodonta</taxon>
        <taxon>Imparidentia</taxon>
        <taxon>Neoheterodontei</taxon>
        <taxon>Myida</taxon>
        <taxon>Dreissenoidea</taxon>
        <taxon>Dreissenidae</taxon>
        <taxon>Dreissena</taxon>
    </lineage>
</organism>
<protein>
    <submittedName>
        <fullName evidence="1">Uncharacterized protein</fullName>
    </submittedName>
</protein>
<reference evidence="1" key="2">
    <citation type="submission" date="2020-11" db="EMBL/GenBank/DDBJ databases">
        <authorList>
            <person name="McCartney M.A."/>
            <person name="Auch B."/>
            <person name="Kono T."/>
            <person name="Mallez S."/>
            <person name="Becker A."/>
            <person name="Gohl D.M."/>
            <person name="Silverstein K.A.T."/>
            <person name="Koren S."/>
            <person name="Bechman K.B."/>
            <person name="Herman A."/>
            <person name="Abrahante J.E."/>
            <person name="Garbe J."/>
        </authorList>
    </citation>
    <scope>NUCLEOTIDE SEQUENCE</scope>
    <source>
        <strain evidence="1">Duluth1</strain>
        <tissue evidence="1">Whole animal</tissue>
    </source>
</reference>
<name>A0A9D4D4M3_DREPO</name>
<gene>
    <name evidence="1" type="ORF">DPMN_045587</name>
</gene>
<proteinExistence type="predicted"/>
<evidence type="ECO:0000313" key="2">
    <source>
        <dbReference type="Proteomes" id="UP000828390"/>
    </source>
</evidence>
<reference evidence="1" key="1">
    <citation type="journal article" date="2019" name="bioRxiv">
        <title>The Genome of the Zebra Mussel, Dreissena polymorpha: A Resource for Invasive Species Research.</title>
        <authorList>
            <person name="McCartney M.A."/>
            <person name="Auch B."/>
            <person name="Kono T."/>
            <person name="Mallez S."/>
            <person name="Zhang Y."/>
            <person name="Obille A."/>
            <person name="Becker A."/>
            <person name="Abrahante J.E."/>
            <person name="Garbe J."/>
            <person name="Badalamenti J.P."/>
            <person name="Herman A."/>
            <person name="Mangelson H."/>
            <person name="Liachko I."/>
            <person name="Sullivan S."/>
            <person name="Sone E.D."/>
            <person name="Koren S."/>
            <person name="Silverstein K.A.T."/>
            <person name="Beckman K.B."/>
            <person name="Gohl D.M."/>
        </authorList>
    </citation>
    <scope>NUCLEOTIDE SEQUENCE</scope>
    <source>
        <strain evidence="1">Duluth1</strain>
        <tissue evidence="1">Whole animal</tissue>
    </source>
</reference>
<comment type="caution">
    <text evidence="1">The sequence shown here is derived from an EMBL/GenBank/DDBJ whole genome shotgun (WGS) entry which is preliminary data.</text>
</comment>
<accession>A0A9D4D4M3</accession>
<dbReference type="Proteomes" id="UP000828390">
    <property type="component" value="Unassembled WGS sequence"/>
</dbReference>
<sequence>MWCPYLGQCCLSKTSIAWRQSSRGGKGGKGIPADSKSHGHVKISNAPMLLRIKDDTENILIGLKSS</sequence>
<dbReference type="AlphaFoldDB" id="A0A9D4D4M3"/>
<keyword evidence="2" id="KW-1185">Reference proteome</keyword>